<dbReference type="InterPro" id="IPR036928">
    <property type="entry name" value="AS_sf"/>
</dbReference>
<dbReference type="InterPro" id="IPR020556">
    <property type="entry name" value="Amidase_CS"/>
</dbReference>
<dbReference type="SUPFAM" id="SSF75304">
    <property type="entry name" value="Amidase signature (AS) enzymes"/>
    <property type="match status" value="1"/>
</dbReference>
<dbReference type="PANTHER" id="PTHR43372">
    <property type="entry name" value="FATTY-ACID AMIDE HYDROLASE"/>
    <property type="match status" value="1"/>
</dbReference>
<dbReference type="GO" id="GO:0012505">
    <property type="term" value="C:endomembrane system"/>
    <property type="evidence" value="ECO:0007669"/>
    <property type="project" value="TreeGrafter"/>
</dbReference>
<evidence type="ECO:0000313" key="3">
    <source>
        <dbReference type="Proteomes" id="UP000252458"/>
    </source>
</evidence>
<accession>A0A365QW46</accession>
<comment type="caution">
    <text evidence="2">The sequence shown here is derived from an EMBL/GenBank/DDBJ whole genome shotgun (WGS) entry which is preliminary data.</text>
</comment>
<dbReference type="InterPro" id="IPR052739">
    <property type="entry name" value="FAAH2"/>
</dbReference>
<dbReference type="EMBL" id="QMFZ01000009">
    <property type="protein sequence ID" value="RBB39657.1"/>
    <property type="molecule type" value="Genomic_DNA"/>
</dbReference>
<dbReference type="PANTHER" id="PTHR43372:SF4">
    <property type="entry name" value="FATTY-ACID AMIDE HYDROLASE 2"/>
    <property type="match status" value="1"/>
</dbReference>
<evidence type="ECO:0000313" key="2">
    <source>
        <dbReference type="EMBL" id="RBB39657.1"/>
    </source>
</evidence>
<sequence length="513" mass="53860">MLSRHIEIAMDVMNADDGSGDQGTCSCHDLMGLSAAQIAADVRRRELSPVEVVSAHIEHAKRVDASINAIAHERFHAALEEARHAERMVLRGETLGPLHGVPCTVKEGLGFGGLPHTAGSTLRLAHRAKADATVIARIRAAGAIVIGLTNQSEMALWPAASNLVYGRTENPWCVGRSAGGSSGGEAAIVATGGSVFGIGTDGGGSIRIPAAYCGVFGHKPSSRTAPLTGHVPLDEMFGSLPGAQDMARYFAPGPMARRAEDLMLVLRVMAGEDGFDRNVKLCMLSEPAMARLKGRRVLMCDAPPIGRRRSVHAEASAAVRRAAVALESAGAIVVPWSDPLLANAFELWATAVSACGGPSLQALIGQGRPPNLGRELGRRLIGKPRHTAAAWLTCASERWLSPGRAAQLRRFQELGALNRRLLRSLGDDGLLLLPPVRGVAPRHGDAMLHPADIGLSALFNVMELPATVVPVGLGAHGLPLSVQVVGPYGGDHLTLSAALALEQLLGGWHRPAI</sequence>
<dbReference type="InterPro" id="IPR023631">
    <property type="entry name" value="Amidase_dom"/>
</dbReference>
<evidence type="ECO:0000259" key="1">
    <source>
        <dbReference type="Pfam" id="PF01425"/>
    </source>
</evidence>
<reference evidence="2 3" key="1">
    <citation type="submission" date="2018-06" db="EMBL/GenBank/DDBJ databases">
        <title>Draft genome sequence of Burkholderia reimsis strain BE51 isolated from a French agricultural soil.</title>
        <authorList>
            <person name="Esmaeel Q."/>
        </authorList>
    </citation>
    <scope>NUCLEOTIDE SEQUENCE [LARGE SCALE GENOMIC DNA]</scope>
    <source>
        <strain evidence="2 3">BE51</strain>
    </source>
</reference>
<keyword evidence="3" id="KW-1185">Reference proteome</keyword>
<dbReference type="Gene3D" id="3.90.1300.10">
    <property type="entry name" value="Amidase signature (AS) domain"/>
    <property type="match status" value="1"/>
</dbReference>
<protein>
    <submittedName>
        <fullName evidence="2">Amidase</fullName>
    </submittedName>
</protein>
<dbReference type="Pfam" id="PF01425">
    <property type="entry name" value="Amidase"/>
    <property type="match status" value="1"/>
</dbReference>
<gene>
    <name evidence="2" type="ORF">DPV79_13120</name>
</gene>
<dbReference type="Proteomes" id="UP000252458">
    <property type="component" value="Unassembled WGS sequence"/>
</dbReference>
<proteinExistence type="predicted"/>
<dbReference type="AlphaFoldDB" id="A0A365QW46"/>
<dbReference type="PIRSF" id="PIRSF001221">
    <property type="entry name" value="Amidase_fungi"/>
    <property type="match status" value="1"/>
</dbReference>
<dbReference type="PROSITE" id="PS00571">
    <property type="entry name" value="AMIDASES"/>
    <property type="match status" value="1"/>
</dbReference>
<organism evidence="2 3">
    <name type="scientific">Burkholderia reimsis</name>
    <dbReference type="NCBI Taxonomy" id="2234132"/>
    <lineage>
        <taxon>Bacteria</taxon>
        <taxon>Pseudomonadati</taxon>
        <taxon>Pseudomonadota</taxon>
        <taxon>Betaproteobacteria</taxon>
        <taxon>Burkholderiales</taxon>
        <taxon>Burkholderiaceae</taxon>
        <taxon>Burkholderia</taxon>
    </lineage>
</organism>
<name>A0A365QW46_9BURK</name>
<feature type="domain" description="Amidase" evidence="1">
    <location>
        <begin position="51"/>
        <end position="495"/>
    </location>
</feature>